<dbReference type="Proteomes" id="UP000324585">
    <property type="component" value="Unassembled WGS sequence"/>
</dbReference>
<feature type="compositionally biased region" description="Basic and acidic residues" evidence="1">
    <location>
        <begin position="270"/>
        <end position="279"/>
    </location>
</feature>
<feature type="compositionally biased region" description="Polar residues" evidence="1">
    <location>
        <begin position="235"/>
        <end position="253"/>
    </location>
</feature>
<feature type="region of interest" description="Disordered" evidence="1">
    <location>
        <begin position="184"/>
        <end position="311"/>
    </location>
</feature>
<name>A0A5J4YMF6_PORPP</name>
<sequence length="569" mass="61204">MGSVRAMPDGMHRRHEQHVHAGKAPAPSHARPPRESHNAQFFAELRAQLRFMQQHSNELREAALKPGAAGSDALMALSLAAYHASEEGENQVQNVSIDQRCELRATQMRTELESARAQVLRMKHVMDDPKQAPAAELIHACRATIVHQNAILLAVEDTLAIHGYKRRPAAASVRTKALADQCDLNETTSHAPDASAGAETGTRGKPTVAGETPSRSRHHAHKVAAGDDDAAVARNGTTQTSSRMAETALSTATVDERARPAQVTPNAHSGCDRVEKASGDADDSSDDSDWNTVNRNGAARRDSSDFHTPNTPTLEDFGLNAAHIEKAKRKVAAFRYAAITPTPAKRPIASAKGYEAADSTVHSVATKGVGSARTPMFCAVSPGACASSDDESFASPVVNFTGRTGQYFIDNNSSGSSVLNAVQTVRQTEPLSSPPARCVSHTQTQIATTTGKPVIAVPRAKVQTDIETKPDATPTLLVDAGMYATLPSFIQTQVPHNVLSDTLERLLRDERLQAQDWISQSDLEKATQLPHNPAKAAILALTKLKRLQYLRRGSDMGYLLVKQSDHQAN</sequence>
<proteinExistence type="predicted"/>
<feature type="compositionally biased region" description="Basic residues" evidence="1">
    <location>
        <begin position="12"/>
        <end position="21"/>
    </location>
</feature>
<feature type="region of interest" description="Disordered" evidence="1">
    <location>
        <begin position="1"/>
        <end position="36"/>
    </location>
</feature>
<evidence type="ECO:0000313" key="2">
    <source>
        <dbReference type="EMBL" id="KAA8492671.1"/>
    </source>
</evidence>
<comment type="caution">
    <text evidence="2">The sequence shown here is derived from an EMBL/GenBank/DDBJ whole genome shotgun (WGS) entry which is preliminary data.</text>
</comment>
<protein>
    <submittedName>
        <fullName evidence="2">Uncharacterized protein</fullName>
    </submittedName>
</protein>
<organism evidence="2 3">
    <name type="scientific">Porphyridium purpureum</name>
    <name type="common">Red alga</name>
    <name type="synonym">Porphyridium cruentum</name>
    <dbReference type="NCBI Taxonomy" id="35688"/>
    <lineage>
        <taxon>Eukaryota</taxon>
        <taxon>Rhodophyta</taxon>
        <taxon>Bangiophyceae</taxon>
        <taxon>Porphyridiales</taxon>
        <taxon>Porphyridiaceae</taxon>
        <taxon>Porphyridium</taxon>
    </lineage>
</organism>
<gene>
    <name evidence="2" type="ORF">FVE85_8178</name>
</gene>
<evidence type="ECO:0000256" key="1">
    <source>
        <dbReference type="SAM" id="MobiDB-lite"/>
    </source>
</evidence>
<evidence type="ECO:0000313" key="3">
    <source>
        <dbReference type="Proteomes" id="UP000324585"/>
    </source>
</evidence>
<feature type="compositionally biased region" description="Acidic residues" evidence="1">
    <location>
        <begin position="280"/>
        <end position="289"/>
    </location>
</feature>
<dbReference type="AlphaFoldDB" id="A0A5J4YMF6"/>
<keyword evidence="3" id="KW-1185">Reference proteome</keyword>
<accession>A0A5J4YMF6</accession>
<dbReference type="EMBL" id="VRMN01000009">
    <property type="protein sequence ID" value="KAA8492671.1"/>
    <property type="molecule type" value="Genomic_DNA"/>
</dbReference>
<reference evidence="3" key="1">
    <citation type="journal article" date="2019" name="Nat. Commun.">
        <title>Expansion of phycobilisome linker gene families in mesophilic red algae.</title>
        <authorList>
            <person name="Lee J."/>
            <person name="Kim D."/>
            <person name="Bhattacharya D."/>
            <person name="Yoon H.S."/>
        </authorList>
    </citation>
    <scope>NUCLEOTIDE SEQUENCE [LARGE SCALE GENOMIC DNA]</scope>
    <source>
        <strain evidence="3">CCMP 1328</strain>
    </source>
</reference>